<protein>
    <submittedName>
        <fullName evidence="2">Uncharacterized protein</fullName>
    </submittedName>
</protein>
<comment type="caution">
    <text evidence="2">The sequence shown here is derived from an EMBL/GenBank/DDBJ whole genome shotgun (WGS) entry which is preliminary data.</text>
</comment>
<proteinExistence type="predicted"/>
<keyword evidence="1" id="KW-0472">Membrane</keyword>
<keyword evidence="3" id="KW-1185">Reference proteome</keyword>
<gene>
    <name evidence="2" type="ORF">TeGR_g8023</name>
</gene>
<feature type="transmembrane region" description="Helical" evidence="1">
    <location>
        <begin position="24"/>
        <end position="43"/>
    </location>
</feature>
<reference evidence="2 3" key="1">
    <citation type="journal article" date="2023" name="Commun. Biol.">
        <title>Genome analysis of Parmales, the sister group of diatoms, reveals the evolutionary specialization of diatoms from phago-mixotrophs to photoautotrophs.</title>
        <authorList>
            <person name="Ban H."/>
            <person name="Sato S."/>
            <person name="Yoshikawa S."/>
            <person name="Yamada K."/>
            <person name="Nakamura Y."/>
            <person name="Ichinomiya M."/>
            <person name="Sato N."/>
            <person name="Blanc-Mathieu R."/>
            <person name="Endo H."/>
            <person name="Kuwata A."/>
            <person name="Ogata H."/>
        </authorList>
    </citation>
    <scope>NUCLEOTIDE SEQUENCE [LARGE SCALE GENOMIC DNA]</scope>
</reference>
<evidence type="ECO:0000313" key="3">
    <source>
        <dbReference type="Proteomes" id="UP001165060"/>
    </source>
</evidence>
<organism evidence="2 3">
    <name type="scientific">Tetraparma gracilis</name>
    <dbReference type="NCBI Taxonomy" id="2962635"/>
    <lineage>
        <taxon>Eukaryota</taxon>
        <taxon>Sar</taxon>
        <taxon>Stramenopiles</taxon>
        <taxon>Ochrophyta</taxon>
        <taxon>Bolidophyceae</taxon>
        <taxon>Parmales</taxon>
        <taxon>Triparmaceae</taxon>
        <taxon>Tetraparma</taxon>
    </lineage>
</organism>
<name>A0ABQ6NBU9_9STRA</name>
<keyword evidence="1" id="KW-1133">Transmembrane helix</keyword>
<dbReference type="Proteomes" id="UP001165060">
    <property type="component" value="Unassembled WGS sequence"/>
</dbReference>
<evidence type="ECO:0000256" key="1">
    <source>
        <dbReference type="SAM" id="Phobius"/>
    </source>
</evidence>
<evidence type="ECO:0000313" key="2">
    <source>
        <dbReference type="EMBL" id="GMI52999.1"/>
    </source>
</evidence>
<keyword evidence="1" id="KW-0812">Transmembrane</keyword>
<dbReference type="EMBL" id="BRYB01006241">
    <property type="protein sequence ID" value="GMI52999.1"/>
    <property type="molecule type" value="Genomic_DNA"/>
</dbReference>
<sequence>MKVFLRQFRALAYKNFKMRVRHPIQLLFELGLPVAVFALFIWIRSQSGDGEGGVVEAAVLESAQPVVSYDDLLGNYPPSRVCGCYNDCSEEWSKFILQGSTGASIFDVCDKRGCSSDGESADAYCRPSHMAVVGGAGVASGDDAADQFEAWITGKFPDTFAE</sequence>
<accession>A0ABQ6NBU9</accession>